<dbReference type="InterPro" id="IPR050245">
    <property type="entry name" value="PrsA_foldase"/>
</dbReference>
<evidence type="ECO:0000313" key="8">
    <source>
        <dbReference type="EMBL" id="EIJ42840.1"/>
    </source>
</evidence>
<evidence type="ECO:0000313" key="9">
    <source>
        <dbReference type="Proteomes" id="UP000005744"/>
    </source>
</evidence>
<dbReference type="InterPro" id="IPR023058">
    <property type="entry name" value="PPIase_PpiC_CS"/>
</dbReference>
<name>I3CGU7_9GAMM</name>
<feature type="domain" description="PpiC" evidence="7">
    <location>
        <begin position="143"/>
        <end position="234"/>
    </location>
</feature>
<dbReference type="Gene3D" id="3.10.50.40">
    <property type="match status" value="1"/>
</dbReference>
<evidence type="ECO:0000259" key="7">
    <source>
        <dbReference type="PROSITE" id="PS50198"/>
    </source>
</evidence>
<dbReference type="Pfam" id="PF13616">
    <property type="entry name" value="Rotamase_3"/>
    <property type="match status" value="1"/>
</dbReference>
<dbReference type="HOGENOM" id="CLU_034646_1_1_6"/>
<feature type="chain" id="PRO_5007918964" description="peptidylprolyl isomerase" evidence="6">
    <location>
        <begin position="22"/>
        <end position="293"/>
    </location>
</feature>
<proteinExistence type="inferred from homology"/>
<organism evidence="8 9">
    <name type="scientific">Beggiatoa alba B18LD</name>
    <dbReference type="NCBI Taxonomy" id="395493"/>
    <lineage>
        <taxon>Bacteria</taxon>
        <taxon>Pseudomonadati</taxon>
        <taxon>Pseudomonadota</taxon>
        <taxon>Gammaproteobacteria</taxon>
        <taxon>Thiotrichales</taxon>
        <taxon>Thiotrichaceae</taxon>
        <taxon>Beggiatoa</taxon>
    </lineage>
</organism>
<dbReference type="InterPro" id="IPR000297">
    <property type="entry name" value="PPIase_PpiC"/>
</dbReference>
<dbReference type="Gene3D" id="1.10.8.1040">
    <property type="match status" value="1"/>
</dbReference>
<dbReference type="eggNOG" id="COG0760">
    <property type="taxonomic scope" value="Bacteria"/>
</dbReference>
<evidence type="ECO:0000256" key="4">
    <source>
        <dbReference type="ARBA" id="ARBA00023110"/>
    </source>
</evidence>
<dbReference type="SUPFAM" id="SSF54534">
    <property type="entry name" value="FKBP-like"/>
    <property type="match status" value="1"/>
</dbReference>
<keyword evidence="5 8" id="KW-0413">Isomerase</keyword>
<comment type="similarity">
    <text evidence="2">Belongs to the PpiC/parvulin rotamase family.</text>
</comment>
<dbReference type="PROSITE" id="PS01096">
    <property type="entry name" value="PPIC_PPIASE_1"/>
    <property type="match status" value="1"/>
</dbReference>
<dbReference type="EMBL" id="JH600070">
    <property type="protein sequence ID" value="EIJ42840.1"/>
    <property type="molecule type" value="Genomic_DNA"/>
</dbReference>
<dbReference type="Proteomes" id="UP000005744">
    <property type="component" value="Unassembled WGS sequence"/>
</dbReference>
<evidence type="ECO:0000256" key="5">
    <source>
        <dbReference type="PROSITE-ProRule" id="PRU00278"/>
    </source>
</evidence>
<sequence length="293" mass="32234">MKAVVLAGCLFSLGYWNVVQAAETSAPATGTNKPLATINGQAITQQMLADYKAFRQKYAGEEESPTSDEALLEELVSRELLVADALKNGVDKSPEFLNQLEAMRKNLLVGLTLERYLATHPLEDATLKADYEEKIKLAQGNFPQEFNVSHILVDSQEVAKALINELNAGKPFDELAKANSKDTITGEKGGELGWITPQQVTASFAEAMGKIEKGFFSQQAVQSEFGWHIIKINDKRPISIPPFDSVKEKVRKAMQAEQKQAYIEELRIKNPVEILLAPNAGTEQTAPTQDATK</sequence>
<dbReference type="OrthoDB" id="14196at2"/>
<protein>
    <recommendedName>
        <fullName evidence="3">peptidylprolyl isomerase</fullName>
        <ecNumber evidence="3">5.2.1.8</ecNumber>
    </recommendedName>
</protein>
<dbReference type="PANTHER" id="PTHR47245">
    <property type="entry name" value="PEPTIDYLPROLYL ISOMERASE"/>
    <property type="match status" value="1"/>
</dbReference>
<evidence type="ECO:0000256" key="2">
    <source>
        <dbReference type="ARBA" id="ARBA00007656"/>
    </source>
</evidence>
<accession>I3CGU7</accession>
<dbReference type="RefSeq" id="WP_002686094.1">
    <property type="nucleotide sequence ID" value="NZ_JH600070.1"/>
</dbReference>
<reference evidence="8 9" key="1">
    <citation type="submission" date="2011-11" db="EMBL/GenBank/DDBJ databases">
        <title>Improved High-Quality Draft sequence of Beggiatoa alba B18lD.</title>
        <authorList>
            <consortium name="US DOE Joint Genome Institute"/>
            <person name="Lucas S."/>
            <person name="Han J."/>
            <person name="Lapidus A."/>
            <person name="Cheng J.-F."/>
            <person name="Goodwin L."/>
            <person name="Pitluck S."/>
            <person name="Peters L."/>
            <person name="Mikhailova N."/>
            <person name="Held B."/>
            <person name="Detter J.C."/>
            <person name="Han C."/>
            <person name="Tapia R."/>
            <person name="Land M."/>
            <person name="Hauser L."/>
            <person name="Kyrpides N."/>
            <person name="Ivanova N."/>
            <person name="Pagani I."/>
            <person name="Samuel K."/>
            <person name="Teske A."/>
            <person name="Mueller J."/>
            <person name="Woyke T."/>
        </authorList>
    </citation>
    <scope>NUCLEOTIDE SEQUENCE [LARGE SCALE GENOMIC DNA]</scope>
    <source>
        <strain evidence="8 9">B18LD</strain>
    </source>
</reference>
<evidence type="ECO:0000256" key="6">
    <source>
        <dbReference type="SAM" id="SignalP"/>
    </source>
</evidence>
<keyword evidence="4 5" id="KW-0697">Rotamase</keyword>
<dbReference type="PANTHER" id="PTHR47245:SF2">
    <property type="entry name" value="PEPTIDYL-PROLYL CIS-TRANS ISOMERASE HP_0175-RELATED"/>
    <property type="match status" value="1"/>
</dbReference>
<keyword evidence="9" id="KW-1185">Reference proteome</keyword>
<dbReference type="AlphaFoldDB" id="I3CGU7"/>
<gene>
    <name evidence="8" type="ORF">BegalDRAFT_1970</name>
</gene>
<dbReference type="EC" id="5.2.1.8" evidence="3"/>
<dbReference type="InterPro" id="IPR046357">
    <property type="entry name" value="PPIase_dom_sf"/>
</dbReference>
<dbReference type="PROSITE" id="PS50198">
    <property type="entry name" value="PPIC_PPIASE_2"/>
    <property type="match status" value="1"/>
</dbReference>
<evidence type="ECO:0000256" key="1">
    <source>
        <dbReference type="ARBA" id="ARBA00000971"/>
    </source>
</evidence>
<keyword evidence="6" id="KW-0732">Signal</keyword>
<dbReference type="STRING" id="395493.BegalDRAFT_1970"/>
<comment type="catalytic activity">
    <reaction evidence="1">
        <text>[protein]-peptidylproline (omega=180) = [protein]-peptidylproline (omega=0)</text>
        <dbReference type="Rhea" id="RHEA:16237"/>
        <dbReference type="Rhea" id="RHEA-COMP:10747"/>
        <dbReference type="Rhea" id="RHEA-COMP:10748"/>
        <dbReference type="ChEBI" id="CHEBI:83833"/>
        <dbReference type="ChEBI" id="CHEBI:83834"/>
        <dbReference type="EC" id="5.2.1.8"/>
    </reaction>
</comment>
<feature type="signal peptide" evidence="6">
    <location>
        <begin position="1"/>
        <end position="21"/>
    </location>
</feature>
<evidence type="ECO:0000256" key="3">
    <source>
        <dbReference type="ARBA" id="ARBA00013194"/>
    </source>
</evidence>
<dbReference type="GO" id="GO:0003755">
    <property type="term" value="F:peptidyl-prolyl cis-trans isomerase activity"/>
    <property type="evidence" value="ECO:0007669"/>
    <property type="project" value="UniProtKB-KW"/>
</dbReference>